<feature type="transmembrane region" description="Helical" evidence="8">
    <location>
        <begin position="24"/>
        <end position="45"/>
    </location>
</feature>
<evidence type="ECO:0000313" key="10">
    <source>
        <dbReference type="Proteomes" id="UP000240739"/>
    </source>
</evidence>
<reference evidence="9 10" key="1">
    <citation type="submission" date="2018-03" db="EMBL/GenBank/DDBJ databases">
        <title>Aquarubrobacter algicola gen. nov., sp. nov., a novel actinobacterium isolated from shallow eutrophic lake during the end of cyanobacterial harmful algal blooms.</title>
        <authorList>
            <person name="Chun S.J."/>
        </authorList>
    </citation>
    <scope>NUCLEOTIDE SEQUENCE [LARGE SCALE GENOMIC DNA]</scope>
    <source>
        <strain evidence="9 10">Seoho-28</strain>
    </source>
</reference>
<keyword evidence="4 8" id="KW-0812">Transmembrane</keyword>
<dbReference type="AlphaFoldDB" id="A0A2T4UF82"/>
<evidence type="ECO:0000256" key="7">
    <source>
        <dbReference type="ARBA" id="ARBA00023136"/>
    </source>
</evidence>
<dbReference type="InterPro" id="IPR051201">
    <property type="entry name" value="Chloro_Bact_Ser_Proteases"/>
</dbReference>
<dbReference type="NCBIfam" id="NF033740">
    <property type="entry name" value="MarP_fam_protase"/>
    <property type="match status" value="1"/>
</dbReference>
<dbReference type="SUPFAM" id="SSF50494">
    <property type="entry name" value="Trypsin-like serine proteases"/>
    <property type="match status" value="1"/>
</dbReference>
<evidence type="ECO:0000256" key="8">
    <source>
        <dbReference type="SAM" id="Phobius"/>
    </source>
</evidence>
<dbReference type="GO" id="GO:0006508">
    <property type="term" value="P:proteolysis"/>
    <property type="evidence" value="ECO:0007669"/>
    <property type="project" value="UniProtKB-KW"/>
</dbReference>
<dbReference type="GO" id="GO:0009403">
    <property type="term" value="P:toxin biosynthetic process"/>
    <property type="evidence" value="ECO:0007669"/>
    <property type="project" value="InterPro"/>
</dbReference>
<evidence type="ECO:0000256" key="5">
    <source>
        <dbReference type="ARBA" id="ARBA00022801"/>
    </source>
</evidence>
<evidence type="ECO:0000256" key="3">
    <source>
        <dbReference type="ARBA" id="ARBA00022670"/>
    </source>
</evidence>
<comment type="similarity">
    <text evidence="2">Belongs to the peptidase S1C family.</text>
</comment>
<evidence type="ECO:0000256" key="1">
    <source>
        <dbReference type="ARBA" id="ARBA00004141"/>
    </source>
</evidence>
<dbReference type="OrthoDB" id="9766361at2"/>
<sequence length="382" mass="38658">MTTIDVIILGLTVLMAAFGWRQGFVVGALSLAGFVVGAIIGTRLGPQLLSEGSSSPYAPIFGMGGALLGGAILSTGLEGLGWRLRQGLRLPGLAAVDGLLGAALAACVALGISWVAGAVALQTPGARELRADIQRSAILKELNAVLPPSGPLLNALARFDPFPQLDGPAPQVPAPRAAIARDPEVRAAAASVVRVVGTACGLGVTGSGWVASDGIVVTNAHVVAGQEDTAVQRRGEGEKLDAEVIGFSARDDIAILRVPGLGAPALPIADEAPRGRAGAVLGFPENGPYDVRAARLGETERVLSPDAYGRGPIRRTITSFRGTVRPGNSGGPLVDARGRVAATVFASTRGSSPRGGFAVPNDIVRDLLRGADGPVGTGPCAP</sequence>
<keyword evidence="5" id="KW-0378">Hydrolase</keyword>
<feature type="transmembrane region" description="Helical" evidence="8">
    <location>
        <begin position="98"/>
        <end position="121"/>
    </location>
</feature>
<evidence type="ECO:0000256" key="4">
    <source>
        <dbReference type="ARBA" id="ARBA00022692"/>
    </source>
</evidence>
<accession>A0A2T4UF82</accession>
<dbReference type="EMBL" id="PYYB01000002">
    <property type="protein sequence ID" value="PTL56439.1"/>
    <property type="molecule type" value="Genomic_DNA"/>
</dbReference>
<evidence type="ECO:0008006" key="11">
    <source>
        <dbReference type="Google" id="ProtNLM"/>
    </source>
</evidence>
<evidence type="ECO:0000313" key="9">
    <source>
        <dbReference type="EMBL" id="PTL56439.1"/>
    </source>
</evidence>
<keyword evidence="7 8" id="KW-0472">Membrane</keyword>
<comment type="subcellular location">
    <subcellularLocation>
        <location evidence="1">Membrane</location>
        <topology evidence="1">Multi-pass membrane protein</topology>
    </subcellularLocation>
</comment>
<dbReference type="Gene3D" id="2.40.10.10">
    <property type="entry name" value="Trypsin-like serine proteases"/>
    <property type="match status" value="2"/>
</dbReference>
<dbReference type="InterPro" id="IPR001940">
    <property type="entry name" value="Peptidase_S1C"/>
</dbReference>
<comment type="caution">
    <text evidence="9">The sequence shown here is derived from an EMBL/GenBank/DDBJ whole genome shotgun (WGS) entry which is preliminary data.</text>
</comment>
<dbReference type="PRINTS" id="PR00834">
    <property type="entry name" value="PROTEASES2C"/>
</dbReference>
<dbReference type="PANTHER" id="PTHR43343:SF3">
    <property type="entry name" value="PROTEASE DO-LIKE 8, CHLOROPLASTIC"/>
    <property type="match status" value="1"/>
</dbReference>
<dbReference type="PANTHER" id="PTHR43343">
    <property type="entry name" value="PEPTIDASE S12"/>
    <property type="match status" value="1"/>
</dbReference>
<dbReference type="InterPro" id="IPR009003">
    <property type="entry name" value="Peptidase_S1_PA"/>
</dbReference>
<dbReference type="InterPro" id="IPR043504">
    <property type="entry name" value="Peptidase_S1_PA_chymotrypsin"/>
</dbReference>
<dbReference type="InterPro" id="IPR003825">
    <property type="entry name" value="Colicin-V_CvpA"/>
</dbReference>
<keyword evidence="3" id="KW-0645">Protease</keyword>
<dbReference type="RefSeq" id="WP_107570158.1">
    <property type="nucleotide sequence ID" value="NZ_PYYB01000002.1"/>
</dbReference>
<feature type="transmembrane region" description="Helical" evidence="8">
    <location>
        <begin position="57"/>
        <end position="77"/>
    </location>
</feature>
<dbReference type="Pfam" id="PF02674">
    <property type="entry name" value="Colicin_V"/>
    <property type="match status" value="1"/>
</dbReference>
<dbReference type="GO" id="GO:0016020">
    <property type="term" value="C:membrane"/>
    <property type="evidence" value="ECO:0007669"/>
    <property type="project" value="UniProtKB-SubCell"/>
</dbReference>
<proteinExistence type="inferred from homology"/>
<gene>
    <name evidence="9" type="ORF">C7Y72_15880</name>
</gene>
<organism evidence="9 10">
    <name type="scientific">Paraconexibacter algicola</name>
    <dbReference type="NCBI Taxonomy" id="2133960"/>
    <lineage>
        <taxon>Bacteria</taxon>
        <taxon>Bacillati</taxon>
        <taxon>Actinomycetota</taxon>
        <taxon>Thermoleophilia</taxon>
        <taxon>Solirubrobacterales</taxon>
        <taxon>Paraconexibacteraceae</taxon>
        <taxon>Paraconexibacter</taxon>
    </lineage>
</organism>
<keyword evidence="6 8" id="KW-1133">Transmembrane helix</keyword>
<keyword evidence="10" id="KW-1185">Reference proteome</keyword>
<dbReference type="Pfam" id="PF13365">
    <property type="entry name" value="Trypsin_2"/>
    <property type="match status" value="1"/>
</dbReference>
<dbReference type="GO" id="GO:0004252">
    <property type="term" value="F:serine-type endopeptidase activity"/>
    <property type="evidence" value="ECO:0007669"/>
    <property type="project" value="InterPro"/>
</dbReference>
<evidence type="ECO:0000256" key="2">
    <source>
        <dbReference type="ARBA" id="ARBA00010541"/>
    </source>
</evidence>
<evidence type="ECO:0000256" key="6">
    <source>
        <dbReference type="ARBA" id="ARBA00022989"/>
    </source>
</evidence>
<dbReference type="Proteomes" id="UP000240739">
    <property type="component" value="Unassembled WGS sequence"/>
</dbReference>
<dbReference type="InterPro" id="IPR047680">
    <property type="entry name" value="MarP-like"/>
</dbReference>
<protein>
    <recommendedName>
        <fullName evidence="11">MarP family serine protease</fullName>
    </recommendedName>
</protein>
<name>A0A2T4UF82_9ACTN</name>